<proteinExistence type="predicted"/>
<dbReference type="EMBL" id="GL732585">
    <property type="protein sequence ID" value="EFX74158.1"/>
    <property type="molecule type" value="Genomic_DNA"/>
</dbReference>
<organism evidence="2 3">
    <name type="scientific">Daphnia pulex</name>
    <name type="common">Water flea</name>
    <dbReference type="NCBI Taxonomy" id="6669"/>
    <lineage>
        <taxon>Eukaryota</taxon>
        <taxon>Metazoa</taxon>
        <taxon>Ecdysozoa</taxon>
        <taxon>Arthropoda</taxon>
        <taxon>Crustacea</taxon>
        <taxon>Branchiopoda</taxon>
        <taxon>Diplostraca</taxon>
        <taxon>Cladocera</taxon>
        <taxon>Anomopoda</taxon>
        <taxon>Daphniidae</taxon>
        <taxon>Daphnia</taxon>
    </lineage>
</organism>
<dbReference type="InParanoid" id="E9H2D9"/>
<feature type="coiled-coil region" evidence="1">
    <location>
        <begin position="122"/>
        <end position="270"/>
    </location>
</feature>
<evidence type="ECO:0000313" key="2">
    <source>
        <dbReference type="EMBL" id="EFX74158.1"/>
    </source>
</evidence>
<dbReference type="KEGG" id="dpx:DAPPUDRAFT_226931"/>
<protein>
    <submittedName>
        <fullName evidence="2">Uncharacterized protein</fullName>
    </submittedName>
</protein>
<evidence type="ECO:0000256" key="1">
    <source>
        <dbReference type="SAM" id="Coils"/>
    </source>
</evidence>
<dbReference type="Proteomes" id="UP000000305">
    <property type="component" value="Unassembled WGS sequence"/>
</dbReference>
<dbReference type="HOGENOM" id="CLU_056820_0_0_1"/>
<keyword evidence="3" id="KW-1185">Reference proteome</keyword>
<dbReference type="OrthoDB" id="6352832at2759"/>
<dbReference type="AlphaFoldDB" id="E9H2D9"/>
<accession>E9H2D9</accession>
<gene>
    <name evidence="2" type="ORF">DAPPUDRAFT_226931</name>
</gene>
<evidence type="ECO:0000313" key="3">
    <source>
        <dbReference type="Proteomes" id="UP000000305"/>
    </source>
</evidence>
<name>E9H2D9_DAPPU</name>
<sequence length="405" mass="46420">MSTPVIGDSAQVKLTEISNYLDIQNGVNMVWPTGIPNQQANEQTSYLVVPPIQETSRQVQFHQFVNWRPGQPLNYNSSSHQYFAAAYTRSPNYVMTDPRRIQGMETTIEYLRELLTKEFSNNVKEKTMKEEMKKELEELIEKNKFLQEQLQTAVMSIKELESERKEINCVLEDVLDAQKTLAANHKELLDAQSELVVAQNNISELNTLLEFKVNELSQVNDEVIVSNLSLESEKVSECVESFMSAEEKDVAALKVEYELLKDELIATTEKKKIISNQFKELGKKYLYMIEYSGEQMYDEYDAKHVEFIQKLENLNNSASETQSSKIKKTLACLQGQVELLEEFRENFRVTIELLMCRIGQEFALVSDLSIRAPKPSFEIPVEDFDMLFQVISGIGSVELDGELNA</sequence>
<keyword evidence="1" id="KW-0175">Coiled coil</keyword>
<reference evidence="2 3" key="1">
    <citation type="journal article" date="2011" name="Science">
        <title>The ecoresponsive genome of Daphnia pulex.</title>
        <authorList>
            <person name="Colbourne J.K."/>
            <person name="Pfrender M.E."/>
            <person name="Gilbert D."/>
            <person name="Thomas W.K."/>
            <person name="Tucker A."/>
            <person name="Oakley T.H."/>
            <person name="Tokishita S."/>
            <person name="Aerts A."/>
            <person name="Arnold G.J."/>
            <person name="Basu M.K."/>
            <person name="Bauer D.J."/>
            <person name="Caceres C.E."/>
            <person name="Carmel L."/>
            <person name="Casola C."/>
            <person name="Choi J.H."/>
            <person name="Detter J.C."/>
            <person name="Dong Q."/>
            <person name="Dusheyko S."/>
            <person name="Eads B.D."/>
            <person name="Frohlich T."/>
            <person name="Geiler-Samerotte K.A."/>
            <person name="Gerlach D."/>
            <person name="Hatcher P."/>
            <person name="Jogdeo S."/>
            <person name="Krijgsveld J."/>
            <person name="Kriventseva E.V."/>
            <person name="Kultz D."/>
            <person name="Laforsch C."/>
            <person name="Lindquist E."/>
            <person name="Lopez J."/>
            <person name="Manak J.R."/>
            <person name="Muller J."/>
            <person name="Pangilinan J."/>
            <person name="Patwardhan R.P."/>
            <person name="Pitluck S."/>
            <person name="Pritham E.J."/>
            <person name="Rechtsteiner A."/>
            <person name="Rho M."/>
            <person name="Rogozin I.B."/>
            <person name="Sakarya O."/>
            <person name="Salamov A."/>
            <person name="Schaack S."/>
            <person name="Shapiro H."/>
            <person name="Shiga Y."/>
            <person name="Skalitzky C."/>
            <person name="Smith Z."/>
            <person name="Souvorov A."/>
            <person name="Sung W."/>
            <person name="Tang Z."/>
            <person name="Tsuchiya D."/>
            <person name="Tu H."/>
            <person name="Vos H."/>
            <person name="Wang M."/>
            <person name="Wolf Y.I."/>
            <person name="Yamagata H."/>
            <person name="Yamada T."/>
            <person name="Ye Y."/>
            <person name="Shaw J.R."/>
            <person name="Andrews J."/>
            <person name="Crease T.J."/>
            <person name="Tang H."/>
            <person name="Lucas S.M."/>
            <person name="Robertson H.M."/>
            <person name="Bork P."/>
            <person name="Koonin E.V."/>
            <person name="Zdobnov E.M."/>
            <person name="Grigoriev I.V."/>
            <person name="Lynch M."/>
            <person name="Boore J.L."/>
        </authorList>
    </citation>
    <scope>NUCLEOTIDE SEQUENCE [LARGE SCALE GENOMIC DNA]</scope>
</reference>